<dbReference type="OMA" id="WANHGYF"/>
<keyword evidence="10" id="KW-1185">Reference proteome</keyword>
<feature type="transmembrane region" description="Helical" evidence="7">
    <location>
        <begin position="137"/>
        <end position="160"/>
    </location>
</feature>
<feature type="transmembrane region" description="Helical" evidence="7">
    <location>
        <begin position="12"/>
        <end position="36"/>
    </location>
</feature>
<reference evidence="9 10" key="2">
    <citation type="journal article" date="2010" name="Nucleic Acids Res.">
        <title>BeetleBase in 2010: revisions to provide comprehensive genomic information for Tribolium castaneum.</title>
        <authorList>
            <person name="Kim H.S."/>
            <person name="Murphy T."/>
            <person name="Xia J."/>
            <person name="Caragea D."/>
            <person name="Park Y."/>
            <person name="Beeman R.W."/>
            <person name="Lorenzen M.D."/>
            <person name="Butcher S."/>
            <person name="Manak J.R."/>
            <person name="Brown S.J."/>
        </authorList>
    </citation>
    <scope>GENOME REANNOTATION</scope>
    <source>
        <strain evidence="9 10">Georgia GA2</strain>
    </source>
</reference>
<evidence type="ECO:0000256" key="7">
    <source>
        <dbReference type="RuleBase" id="RU079119"/>
    </source>
</evidence>
<dbReference type="GO" id="GO:0016020">
    <property type="term" value="C:membrane"/>
    <property type="evidence" value="ECO:0007669"/>
    <property type="project" value="UniProtKB-SubCell"/>
</dbReference>
<dbReference type="eggNOG" id="KOG1314">
    <property type="taxonomic scope" value="Eukaryota"/>
</dbReference>
<name>D6WBK9_TRICA</name>
<proteinExistence type="inferred from homology"/>
<evidence type="ECO:0000256" key="4">
    <source>
        <dbReference type="ARBA" id="ARBA00022989"/>
    </source>
</evidence>
<reference evidence="9 10" key="1">
    <citation type="journal article" date="2008" name="Nature">
        <title>The genome of the model beetle and pest Tribolium castaneum.</title>
        <authorList>
            <consortium name="Tribolium Genome Sequencing Consortium"/>
            <person name="Richards S."/>
            <person name="Gibbs R.A."/>
            <person name="Weinstock G.M."/>
            <person name="Brown S.J."/>
            <person name="Denell R."/>
            <person name="Beeman R.W."/>
            <person name="Gibbs R."/>
            <person name="Beeman R.W."/>
            <person name="Brown S.J."/>
            <person name="Bucher G."/>
            <person name="Friedrich M."/>
            <person name="Grimmelikhuijzen C.J."/>
            <person name="Klingler M."/>
            <person name="Lorenzen M."/>
            <person name="Richards S."/>
            <person name="Roth S."/>
            <person name="Schroder R."/>
            <person name="Tautz D."/>
            <person name="Zdobnov E.M."/>
            <person name="Muzny D."/>
            <person name="Gibbs R.A."/>
            <person name="Weinstock G.M."/>
            <person name="Attaway T."/>
            <person name="Bell S."/>
            <person name="Buhay C.J."/>
            <person name="Chandrabose M.N."/>
            <person name="Chavez D."/>
            <person name="Clerk-Blankenburg K.P."/>
            <person name="Cree A."/>
            <person name="Dao M."/>
            <person name="Davis C."/>
            <person name="Chacko J."/>
            <person name="Dinh H."/>
            <person name="Dugan-Rocha S."/>
            <person name="Fowler G."/>
            <person name="Garner T.T."/>
            <person name="Garnes J."/>
            <person name="Gnirke A."/>
            <person name="Hawes A."/>
            <person name="Hernandez J."/>
            <person name="Hines S."/>
            <person name="Holder M."/>
            <person name="Hume J."/>
            <person name="Jhangiani S.N."/>
            <person name="Joshi V."/>
            <person name="Khan Z.M."/>
            <person name="Jackson L."/>
            <person name="Kovar C."/>
            <person name="Kowis A."/>
            <person name="Lee S."/>
            <person name="Lewis L.R."/>
            <person name="Margolis J."/>
            <person name="Morgan M."/>
            <person name="Nazareth L.V."/>
            <person name="Nguyen N."/>
            <person name="Okwuonu G."/>
            <person name="Parker D."/>
            <person name="Richards S."/>
            <person name="Ruiz S.J."/>
            <person name="Santibanez J."/>
            <person name="Savard J."/>
            <person name="Scherer S.E."/>
            <person name="Schneider B."/>
            <person name="Sodergren E."/>
            <person name="Tautz D."/>
            <person name="Vattahil S."/>
            <person name="Villasana D."/>
            <person name="White C.S."/>
            <person name="Wright R."/>
            <person name="Park Y."/>
            <person name="Beeman R.W."/>
            <person name="Lord J."/>
            <person name="Oppert B."/>
            <person name="Lorenzen M."/>
            <person name="Brown S."/>
            <person name="Wang L."/>
            <person name="Savard J."/>
            <person name="Tautz D."/>
            <person name="Richards S."/>
            <person name="Weinstock G."/>
            <person name="Gibbs R.A."/>
            <person name="Liu Y."/>
            <person name="Worley K."/>
            <person name="Weinstock G."/>
            <person name="Elsik C.G."/>
            <person name="Reese J.T."/>
            <person name="Elhaik E."/>
            <person name="Landan G."/>
            <person name="Graur D."/>
            <person name="Arensburger P."/>
            <person name="Atkinson P."/>
            <person name="Beeman R.W."/>
            <person name="Beidler J."/>
            <person name="Brown S.J."/>
            <person name="Demuth J.P."/>
            <person name="Drury D.W."/>
            <person name="Du Y.Z."/>
            <person name="Fujiwara H."/>
            <person name="Lorenzen M."/>
            <person name="Maselli V."/>
            <person name="Osanai M."/>
            <person name="Park Y."/>
            <person name="Robertson H.M."/>
            <person name="Tu Z."/>
            <person name="Wang J.J."/>
            <person name="Wang S."/>
            <person name="Richards S."/>
            <person name="Song H."/>
            <person name="Zhang L."/>
            <person name="Sodergren E."/>
            <person name="Werner D."/>
            <person name="Stanke M."/>
            <person name="Morgenstern B."/>
            <person name="Solovyev V."/>
            <person name="Kosarev P."/>
            <person name="Brown G."/>
            <person name="Chen H.C."/>
            <person name="Ermolaeva O."/>
            <person name="Hlavina W."/>
            <person name="Kapustin Y."/>
            <person name="Kiryutin B."/>
            <person name="Kitts P."/>
            <person name="Maglott D."/>
            <person name="Pruitt K."/>
            <person name="Sapojnikov V."/>
            <person name="Souvorov A."/>
            <person name="Mackey A.J."/>
            <person name="Waterhouse R.M."/>
            <person name="Wyder S."/>
            <person name="Zdobnov E.M."/>
            <person name="Zdobnov E.M."/>
            <person name="Wyder S."/>
            <person name="Kriventseva E.V."/>
            <person name="Kadowaki T."/>
            <person name="Bork P."/>
            <person name="Aranda M."/>
            <person name="Bao R."/>
            <person name="Beermann A."/>
            <person name="Berns N."/>
            <person name="Bolognesi R."/>
            <person name="Bonneton F."/>
            <person name="Bopp D."/>
            <person name="Brown S.J."/>
            <person name="Bucher G."/>
            <person name="Butts T."/>
            <person name="Chaumot A."/>
            <person name="Denell R.E."/>
            <person name="Ferrier D.E."/>
            <person name="Friedrich M."/>
            <person name="Gordon C.M."/>
            <person name="Jindra M."/>
            <person name="Klingler M."/>
            <person name="Lan Q."/>
            <person name="Lattorff H.M."/>
            <person name="Laudet V."/>
            <person name="von Levetsow C."/>
            <person name="Liu Z."/>
            <person name="Lutz R."/>
            <person name="Lynch J.A."/>
            <person name="da Fonseca R.N."/>
            <person name="Posnien N."/>
            <person name="Reuter R."/>
            <person name="Roth S."/>
            <person name="Savard J."/>
            <person name="Schinko J.B."/>
            <person name="Schmitt C."/>
            <person name="Schoppmeier M."/>
            <person name="Schroder R."/>
            <person name="Shippy T.D."/>
            <person name="Simonnet F."/>
            <person name="Marques-Souza H."/>
            <person name="Tautz D."/>
            <person name="Tomoyasu Y."/>
            <person name="Trauner J."/>
            <person name="Van der Zee M."/>
            <person name="Vervoort M."/>
            <person name="Wittkopp N."/>
            <person name="Wimmer E.A."/>
            <person name="Yang X."/>
            <person name="Jones A.K."/>
            <person name="Sattelle D.B."/>
            <person name="Ebert P.R."/>
            <person name="Nelson D."/>
            <person name="Scott J.G."/>
            <person name="Beeman R.W."/>
            <person name="Muthukrishnan S."/>
            <person name="Kramer K.J."/>
            <person name="Arakane Y."/>
            <person name="Beeman R.W."/>
            <person name="Zhu Q."/>
            <person name="Hogenkamp D."/>
            <person name="Dixit R."/>
            <person name="Oppert B."/>
            <person name="Jiang H."/>
            <person name="Zou Z."/>
            <person name="Marshall J."/>
            <person name="Elpidina E."/>
            <person name="Vinokurov K."/>
            <person name="Oppert C."/>
            <person name="Zou Z."/>
            <person name="Evans J."/>
            <person name="Lu Z."/>
            <person name="Zhao P."/>
            <person name="Sumathipala N."/>
            <person name="Altincicek B."/>
            <person name="Vilcinskas A."/>
            <person name="Williams M."/>
            <person name="Hultmark D."/>
            <person name="Hetru C."/>
            <person name="Jiang H."/>
            <person name="Grimmelikhuijzen C.J."/>
            <person name="Hauser F."/>
            <person name="Cazzamali G."/>
            <person name="Williamson M."/>
            <person name="Park Y."/>
            <person name="Li B."/>
            <person name="Tanaka Y."/>
            <person name="Predel R."/>
            <person name="Neupert S."/>
            <person name="Schachtner J."/>
            <person name="Verleyen P."/>
            <person name="Raible F."/>
            <person name="Bork P."/>
            <person name="Friedrich M."/>
            <person name="Walden K.K."/>
            <person name="Robertson H.M."/>
            <person name="Angeli S."/>
            <person name="Foret S."/>
            <person name="Bucher G."/>
            <person name="Schuetz S."/>
            <person name="Maleszka R."/>
            <person name="Wimmer E.A."/>
            <person name="Beeman R.W."/>
            <person name="Lorenzen M."/>
            <person name="Tomoyasu Y."/>
            <person name="Miller S.C."/>
            <person name="Grossmann D."/>
            <person name="Bucher G."/>
        </authorList>
    </citation>
    <scope>NUCLEOTIDE SEQUENCE [LARGE SCALE GENOMIC DNA]</scope>
    <source>
        <strain evidence="9 10">Georgia GA2</strain>
    </source>
</reference>
<dbReference type="GO" id="GO:0006612">
    <property type="term" value="P:protein targeting to membrane"/>
    <property type="evidence" value="ECO:0000318"/>
    <property type="project" value="GO_Central"/>
</dbReference>
<dbReference type="KEGG" id="tca:656157"/>
<evidence type="ECO:0000256" key="2">
    <source>
        <dbReference type="ARBA" id="ARBA00022679"/>
    </source>
</evidence>
<dbReference type="GO" id="GO:0005794">
    <property type="term" value="C:Golgi apparatus"/>
    <property type="evidence" value="ECO:0000318"/>
    <property type="project" value="GO_Central"/>
</dbReference>
<dbReference type="Pfam" id="PF01529">
    <property type="entry name" value="DHHC"/>
    <property type="match status" value="1"/>
</dbReference>
<dbReference type="EMBL" id="KQ971311">
    <property type="protein sequence ID" value="EEZ99000.2"/>
    <property type="molecule type" value="Genomic_DNA"/>
</dbReference>
<feature type="transmembrane region" description="Helical" evidence="7">
    <location>
        <begin position="42"/>
        <end position="63"/>
    </location>
</feature>
<dbReference type="EC" id="2.3.1.225" evidence="7"/>
<keyword evidence="3 7" id="KW-0812">Transmembrane</keyword>
<keyword evidence="2 7" id="KW-0808">Transferase</keyword>
<dbReference type="InterPro" id="IPR039859">
    <property type="entry name" value="PFA4/ZDH16/20/ERF2-like"/>
</dbReference>
<dbReference type="GO" id="GO:0019706">
    <property type="term" value="F:protein-cysteine S-palmitoyltransferase activity"/>
    <property type="evidence" value="ECO:0000318"/>
    <property type="project" value="GO_Central"/>
</dbReference>
<evidence type="ECO:0000256" key="6">
    <source>
        <dbReference type="ARBA" id="ARBA00023315"/>
    </source>
</evidence>
<comment type="catalytic activity">
    <reaction evidence="7">
        <text>L-cysteinyl-[protein] + hexadecanoyl-CoA = S-hexadecanoyl-L-cysteinyl-[protein] + CoA</text>
        <dbReference type="Rhea" id="RHEA:36683"/>
        <dbReference type="Rhea" id="RHEA-COMP:10131"/>
        <dbReference type="Rhea" id="RHEA-COMP:11032"/>
        <dbReference type="ChEBI" id="CHEBI:29950"/>
        <dbReference type="ChEBI" id="CHEBI:57287"/>
        <dbReference type="ChEBI" id="CHEBI:57379"/>
        <dbReference type="ChEBI" id="CHEBI:74151"/>
        <dbReference type="EC" id="2.3.1.225"/>
    </reaction>
</comment>
<comment type="subcellular location">
    <subcellularLocation>
        <location evidence="1">Membrane</location>
        <topology evidence="1">Multi-pass membrane protein</topology>
    </subcellularLocation>
</comment>
<feature type="transmembrane region" description="Helical" evidence="7">
    <location>
        <begin position="180"/>
        <end position="206"/>
    </location>
</feature>
<dbReference type="STRING" id="7070.D6WBK9"/>
<feature type="domain" description="Palmitoyltransferase DHHC" evidence="8">
    <location>
        <begin position="88"/>
        <end position="221"/>
    </location>
</feature>
<dbReference type="Proteomes" id="UP000007266">
    <property type="component" value="Linkage group 2"/>
</dbReference>
<dbReference type="HOGENOM" id="CLU_044394_1_0_1"/>
<evidence type="ECO:0000256" key="1">
    <source>
        <dbReference type="ARBA" id="ARBA00004141"/>
    </source>
</evidence>
<dbReference type="AlphaFoldDB" id="D6WBK9"/>
<dbReference type="InterPro" id="IPR001594">
    <property type="entry name" value="Palmitoyltrfase_DHHC"/>
</dbReference>
<comment type="domain">
    <text evidence="7">The DHHC domain is required for palmitoyltransferase activity.</text>
</comment>
<keyword evidence="5 7" id="KW-0472">Membrane</keyword>
<gene>
    <name evidence="9" type="primary">AUGUSTUS-3.0.2_04861</name>
    <name evidence="9" type="ORF">TcasGA2_TC004861</name>
</gene>
<evidence type="ECO:0000313" key="9">
    <source>
        <dbReference type="EMBL" id="EEZ99000.2"/>
    </source>
</evidence>
<keyword evidence="4 7" id="KW-1133">Transmembrane helix</keyword>
<comment type="similarity">
    <text evidence="7">Belongs to the DHHC palmitoyltransferase family.</text>
</comment>
<dbReference type="PROSITE" id="PS50216">
    <property type="entry name" value="DHHC"/>
    <property type="match status" value="1"/>
</dbReference>
<evidence type="ECO:0000256" key="3">
    <source>
        <dbReference type="ARBA" id="ARBA00022692"/>
    </source>
</evidence>
<dbReference type="GO" id="GO:0005783">
    <property type="term" value="C:endoplasmic reticulum"/>
    <property type="evidence" value="ECO:0000318"/>
    <property type="project" value="GO_Central"/>
</dbReference>
<organism evidence="9 10">
    <name type="scientific">Tribolium castaneum</name>
    <name type="common">Red flour beetle</name>
    <dbReference type="NCBI Taxonomy" id="7070"/>
    <lineage>
        <taxon>Eukaryota</taxon>
        <taxon>Metazoa</taxon>
        <taxon>Ecdysozoa</taxon>
        <taxon>Arthropoda</taxon>
        <taxon>Hexapoda</taxon>
        <taxon>Insecta</taxon>
        <taxon>Pterygota</taxon>
        <taxon>Neoptera</taxon>
        <taxon>Endopterygota</taxon>
        <taxon>Coleoptera</taxon>
        <taxon>Polyphaga</taxon>
        <taxon>Cucujiformia</taxon>
        <taxon>Tenebrionidae</taxon>
        <taxon>Tenebrionidae incertae sedis</taxon>
        <taxon>Tribolium</taxon>
    </lineage>
</organism>
<keyword evidence="6 7" id="KW-0012">Acyltransferase</keyword>
<sequence length="388" mass="44470">MCYGPFARICHWGPLTALGIIKLVTGMTIHCNGMWWPPARSFGGFLNSVVFISCSGLTLYNFLSAMYHGPGYLPQNWKPTNETDCTYLQWCGVCHGFKAPRSHHCRKCGRCVLKMDHHCPWINNCVGWGNHAHFTSFLAFATLGCLHASIILGCSLYRALNRVHYLYYGSGKEPIVYLGLYGIILCVLALGFTIGVVIAVGMLLFFQIRAIIRNRTGIEDWIMEKANYRRKARNETFIFPYDLGVWRNIRQVINFSCQPVGDGIFWPVVDTCDQFTLTREQIEQKTEKRQRTKLYKIIYPASGSWVPITQGLKVCCCPPCTDEARIRLEVGDTVSVTRWRKYWLFGEKLQDLPQAEESLYRVRGWFPRRCAVEMIDGSEQSVKDKKIK</sequence>
<evidence type="ECO:0000259" key="8">
    <source>
        <dbReference type="Pfam" id="PF01529"/>
    </source>
</evidence>
<evidence type="ECO:0000256" key="5">
    <source>
        <dbReference type="ARBA" id="ARBA00023136"/>
    </source>
</evidence>
<dbReference type="OrthoDB" id="331948at2759"/>
<dbReference type="PANTHER" id="PTHR12246">
    <property type="entry name" value="PALMITOYLTRANSFERASE ZDHHC16"/>
    <property type="match status" value="1"/>
</dbReference>
<accession>D6WBK9</accession>
<evidence type="ECO:0000313" key="10">
    <source>
        <dbReference type="Proteomes" id="UP000007266"/>
    </source>
</evidence>
<protein>
    <recommendedName>
        <fullName evidence="7">Palmitoyltransferase</fullName>
        <ecNumber evidence="7">2.3.1.225</ecNumber>
    </recommendedName>
</protein>